<dbReference type="Gene3D" id="3.40.50.10010">
    <property type="entry name" value="Type-2 restriction enzyme NgoMIV"/>
    <property type="match status" value="1"/>
</dbReference>
<evidence type="ECO:0000313" key="2">
    <source>
        <dbReference type="Proteomes" id="UP001523369"/>
    </source>
</evidence>
<reference evidence="1 2" key="1">
    <citation type="submission" date="2022-06" db="EMBL/GenBank/DDBJ databases">
        <title>New Species of the Genus Actinoplanes, ActinopZanes ferrugineus.</title>
        <authorList>
            <person name="Ding P."/>
        </authorList>
    </citation>
    <scope>NUCLEOTIDE SEQUENCE [LARGE SCALE GENOMIC DNA]</scope>
    <source>
        <strain evidence="1 2">TRM88003</strain>
    </source>
</reference>
<evidence type="ECO:0000313" key="1">
    <source>
        <dbReference type="EMBL" id="MCO8274595.1"/>
    </source>
</evidence>
<accession>A0ABT1DUR0</accession>
<sequence>MPAHFMNSLCGYRLGGNPNTSDNSDALSKELGHELFEVLGVPRDQAGPADPGAALEERVLAHLADLRPDLLIARSRSAAQFEQYEHLAVFPRYRRGHRRSEAALTPLVEASEELTSPSERTRMSALLATAVAAFHEQDDLAMALLAQMPEEALLKIDLTLAEP</sequence>
<dbReference type="Proteomes" id="UP001523369">
    <property type="component" value="Unassembled WGS sequence"/>
</dbReference>
<dbReference type="EMBL" id="JAMYJR010000031">
    <property type="protein sequence ID" value="MCO8274595.1"/>
    <property type="molecule type" value="Genomic_DNA"/>
</dbReference>
<protein>
    <submittedName>
        <fullName evidence="1">Uncharacterized protein</fullName>
    </submittedName>
</protein>
<gene>
    <name evidence="1" type="ORF">M1L60_28765</name>
</gene>
<comment type="caution">
    <text evidence="1">The sequence shown here is derived from an EMBL/GenBank/DDBJ whole genome shotgun (WGS) entry which is preliminary data.</text>
</comment>
<organism evidence="1 2">
    <name type="scientific">Paractinoplanes aksuensis</name>
    <dbReference type="NCBI Taxonomy" id="2939490"/>
    <lineage>
        <taxon>Bacteria</taxon>
        <taxon>Bacillati</taxon>
        <taxon>Actinomycetota</taxon>
        <taxon>Actinomycetes</taxon>
        <taxon>Micromonosporales</taxon>
        <taxon>Micromonosporaceae</taxon>
        <taxon>Paractinoplanes</taxon>
    </lineage>
</organism>
<name>A0ABT1DUR0_9ACTN</name>
<dbReference type="RefSeq" id="WP_253240655.1">
    <property type="nucleotide sequence ID" value="NZ_JAMYJR010000031.1"/>
</dbReference>
<proteinExistence type="predicted"/>
<dbReference type="InterPro" id="IPR037083">
    <property type="entry name" value="NgoMIV_sf"/>
</dbReference>
<keyword evidence="2" id="KW-1185">Reference proteome</keyword>